<dbReference type="HOGENOM" id="CLU_046162_0_0_1"/>
<dbReference type="EMBL" id="KN832726">
    <property type="protein sequence ID" value="KII82722.1"/>
    <property type="molecule type" value="Genomic_DNA"/>
</dbReference>
<protein>
    <submittedName>
        <fullName evidence="1">Uncharacterized protein</fullName>
    </submittedName>
</protein>
<dbReference type="Proteomes" id="UP000053263">
    <property type="component" value="Unassembled WGS sequence"/>
</dbReference>
<accession>A0A0C9SPL0</accession>
<proteinExistence type="predicted"/>
<evidence type="ECO:0000313" key="2">
    <source>
        <dbReference type="Proteomes" id="UP000053263"/>
    </source>
</evidence>
<reference evidence="1 2" key="1">
    <citation type="submission" date="2014-06" db="EMBL/GenBank/DDBJ databases">
        <title>Evolutionary Origins and Diversification of the Mycorrhizal Mutualists.</title>
        <authorList>
            <consortium name="DOE Joint Genome Institute"/>
            <consortium name="Mycorrhizal Genomics Consortium"/>
            <person name="Kohler A."/>
            <person name="Kuo A."/>
            <person name="Nagy L.G."/>
            <person name="Floudas D."/>
            <person name="Copeland A."/>
            <person name="Barry K.W."/>
            <person name="Cichocki N."/>
            <person name="Veneault-Fourrey C."/>
            <person name="LaButti K."/>
            <person name="Lindquist E.A."/>
            <person name="Lipzen A."/>
            <person name="Lundell T."/>
            <person name="Morin E."/>
            <person name="Murat C."/>
            <person name="Riley R."/>
            <person name="Ohm R."/>
            <person name="Sun H."/>
            <person name="Tunlid A."/>
            <person name="Henrissat B."/>
            <person name="Grigoriev I.V."/>
            <person name="Hibbett D.S."/>
            <person name="Martin F."/>
        </authorList>
    </citation>
    <scope>NUCLEOTIDE SEQUENCE [LARGE SCALE GENOMIC DNA]</scope>
    <source>
        <strain evidence="1 2">FD-325 SS-3</strain>
    </source>
</reference>
<dbReference type="OrthoDB" id="2634326at2759"/>
<gene>
    <name evidence="1" type="ORF">PLICRDRAFT_81475</name>
</gene>
<feature type="non-terminal residue" evidence="1">
    <location>
        <position position="1"/>
    </location>
</feature>
<keyword evidence="2" id="KW-1185">Reference proteome</keyword>
<organism evidence="1 2">
    <name type="scientific">Plicaturopsis crispa FD-325 SS-3</name>
    <dbReference type="NCBI Taxonomy" id="944288"/>
    <lineage>
        <taxon>Eukaryota</taxon>
        <taxon>Fungi</taxon>
        <taxon>Dikarya</taxon>
        <taxon>Basidiomycota</taxon>
        <taxon>Agaricomycotina</taxon>
        <taxon>Agaricomycetes</taxon>
        <taxon>Agaricomycetidae</taxon>
        <taxon>Amylocorticiales</taxon>
        <taxon>Amylocorticiaceae</taxon>
        <taxon>Plicatura</taxon>
        <taxon>Plicaturopsis crispa</taxon>
    </lineage>
</organism>
<name>A0A0C9SPL0_PLICR</name>
<evidence type="ECO:0000313" key="1">
    <source>
        <dbReference type="EMBL" id="KII82722.1"/>
    </source>
</evidence>
<feature type="non-terminal residue" evidence="1">
    <location>
        <position position="286"/>
    </location>
</feature>
<dbReference type="AlphaFoldDB" id="A0A0C9SPL0"/>
<sequence length="286" mass="33009">KWVDPDSHFMPPPIKAWQEALRLVDRSPDRLEPNRPRHNGYHFPEPALFVASRNAGQYLLNWLASRQAWLAKVTTANGGAQMTGSPQMWRNFLGAKHDNSTVSNTFTARCRQHALDLFGVNMDQVPNSVYWREVEIMTHDFESPQTQTAMREVVWDAFEHSFRFELRALDRLACAREWERDPEAREAMVAEVFGGNFMVASMPRKNEGLAAEDYPDRAPALEALRKLLADWEHAPAGITNYSLHPDDPARDHPQMYLGTEESLSRFYCQTFFNWYSRPPVVPHRIP</sequence>